<dbReference type="GO" id="GO:0003841">
    <property type="term" value="F:1-acylglycerol-3-phosphate O-acyltransferase activity"/>
    <property type="evidence" value="ECO:0007669"/>
    <property type="project" value="TreeGrafter"/>
</dbReference>
<keyword evidence="3" id="KW-1133">Transmembrane helix</keyword>
<gene>
    <name evidence="5" type="ORF">KRR39_04250</name>
</gene>
<evidence type="ECO:0000259" key="4">
    <source>
        <dbReference type="SMART" id="SM00563"/>
    </source>
</evidence>
<dbReference type="InterPro" id="IPR002123">
    <property type="entry name" value="Plipid/glycerol_acylTrfase"/>
</dbReference>
<keyword evidence="1" id="KW-0808">Transferase</keyword>
<dbReference type="RefSeq" id="WP_216940889.1">
    <property type="nucleotide sequence ID" value="NZ_CP077062.1"/>
</dbReference>
<feature type="domain" description="Phospholipid/glycerol acyltransferase" evidence="4">
    <location>
        <begin position="46"/>
        <end position="164"/>
    </location>
</feature>
<reference evidence="5" key="1">
    <citation type="submission" date="2021-06" db="EMBL/GenBank/DDBJ databases">
        <title>Complete genome sequence of Nocardioides sp. G188.</title>
        <authorList>
            <person name="Im W.-T."/>
        </authorList>
    </citation>
    <scope>NUCLEOTIDE SEQUENCE</scope>
    <source>
        <strain evidence="5">G188</strain>
    </source>
</reference>
<organism evidence="5 6">
    <name type="scientific">Nocardioides panacis</name>
    <dbReference type="NCBI Taxonomy" id="2849501"/>
    <lineage>
        <taxon>Bacteria</taxon>
        <taxon>Bacillati</taxon>
        <taxon>Actinomycetota</taxon>
        <taxon>Actinomycetes</taxon>
        <taxon>Propionibacteriales</taxon>
        <taxon>Nocardioidaceae</taxon>
        <taxon>Nocardioides</taxon>
    </lineage>
</organism>
<dbReference type="EMBL" id="CP077062">
    <property type="protein sequence ID" value="QWZ09043.1"/>
    <property type="molecule type" value="Genomic_DNA"/>
</dbReference>
<proteinExistence type="predicted"/>
<evidence type="ECO:0000313" key="5">
    <source>
        <dbReference type="EMBL" id="QWZ09043.1"/>
    </source>
</evidence>
<dbReference type="Proteomes" id="UP000683575">
    <property type="component" value="Chromosome"/>
</dbReference>
<name>A0A975SZW2_9ACTN</name>
<evidence type="ECO:0000256" key="2">
    <source>
        <dbReference type="ARBA" id="ARBA00023315"/>
    </source>
</evidence>
<evidence type="ECO:0000256" key="3">
    <source>
        <dbReference type="SAM" id="Phobius"/>
    </source>
</evidence>
<dbReference type="PANTHER" id="PTHR10434:SF55">
    <property type="entry name" value="POSSIBLE ACYLTRANSFERASE"/>
    <property type="match status" value="1"/>
</dbReference>
<protein>
    <submittedName>
        <fullName evidence="5">1-acyl-sn-glycerol-3-phosphate acyltransferase</fullName>
    </submittedName>
</protein>
<sequence>MPKPRRLQQKRGWAFAICIAIVEPLLLLFTKRRWSGGEHLPATGGCVVVSNHVSHVDPFTFAHFVYDHGRLPRFLAKAAVFDVPLGGRLVRGAGQIPVYRLSADASLAFRAAVEAVEKGECVVVYPEGTITRQSDMWPMTGRTGAARIALTAGVPVIPVAQWGPNHILAPYAKRPRLLPRKTIYVAAGAPVDLDDLRSKPLSPDVLREATDRIMDEVTRLLEGIRGGQAPAVRFDPRAVGVREIGNPHEKKSRNRRRA</sequence>
<keyword evidence="6" id="KW-1185">Reference proteome</keyword>
<evidence type="ECO:0000313" key="6">
    <source>
        <dbReference type="Proteomes" id="UP000683575"/>
    </source>
</evidence>
<dbReference type="PANTHER" id="PTHR10434">
    <property type="entry name" value="1-ACYL-SN-GLYCEROL-3-PHOSPHATE ACYLTRANSFERASE"/>
    <property type="match status" value="1"/>
</dbReference>
<dbReference type="KEGG" id="nps:KRR39_04250"/>
<dbReference type="CDD" id="cd07989">
    <property type="entry name" value="LPLAT_AGPAT-like"/>
    <property type="match status" value="1"/>
</dbReference>
<keyword evidence="3" id="KW-0812">Transmembrane</keyword>
<evidence type="ECO:0000256" key="1">
    <source>
        <dbReference type="ARBA" id="ARBA00022679"/>
    </source>
</evidence>
<accession>A0A975SZW2</accession>
<keyword evidence="2 5" id="KW-0012">Acyltransferase</keyword>
<feature type="transmembrane region" description="Helical" evidence="3">
    <location>
        <begin position="12"/>
        <end position="30"/>
    </location>
</feature>
<keyword evidence="3" id="KW-0472">Membrane</keyword>
<dbReference type="GO" id="GO:0006654">
    <property type="term" value="P:phosphatidic acid biosynthetic process"/>
    <property type="evidence" value="ECO:0007669"/>
    <property type="project" value="TreeGrafter"/>
</dbReference>
<dbReference type="AlphaFoldDB" id="A0A975SZW2"/>
<dbReference type="Pfam" id="PF01553">
    <property type="entry name" value="Acyltransferase"/>
    <property type="match status" value="1"/>
</dbReference>
<dbReference type="SMART" id="SM00563">
    <property type="entry name" value="PlsC"/>
    <property type="match status" value="1"/>
</dbReference>
<dbReference type="GO" id="GO:0005886">
    <property type="term" value="C:plasma membrane"/>
    <property type="evidence" value="ECO:0007669"/>
    <property type="project" value="TreeGrafter"/>
</dbReference>